<evidence type="ECO:0000256" key="1">
    <source>
        <dbReference type="SAM" id="MobiDB-lite"/>
    </source>
</evidence>
<accession>A0AAD9H9U5</accession>
<evidence type="ECO:0000313" key="2">
    <source>
        <dbReference type="EMBL" id="KAK2024037.1"/>
    </source>
</evidence>
<sequence length="202" mass="22369">MREREREGGREGGRERERERTSKVGTSDVTLAVFVPTLVGYKLAVCVCVCACVSVVNPKFRFPFLRPYLLAVKLLSTDGMECSCQTRGMIQPLTKGRYPIRAAASKLNPDNIPCRVYRSKPPPPPPRPQLVANAIISPSSHTRGLPIITLCLATPRLAERHSAAQPSSSTYTLSRPLAQSRHICVCDSGHWSILQIRRVFTT</sequence>
<dbReference type="AlphaFoldDB" id="A0AAD9H9U5"/>
<proteinExistence type="predicted"/>
<keyword evidence="3" id="KW-1185">Reference proteome</keyword>
<evidence type="ECO:0000313" key="3">
    <source>
        <dbReference type="Proteomes" id="UP001232148"/>
    </source>
</evidence>
<organism evidence="2 3">
    <name type="scientific">Colletotrichum zoysiae</name>
    <dbReference type="NCBI Taxonomy" id="1216348"/>
    <lineage>
        <taxon>Eukaryota</taxon>
        <taxon>Fungi</taxon>
        <taxon>Dikarya</taxon>
        <taxon>Ascomycota</taxon>
        <taxon>Pezizomycotina</taxon>
        <taxon>Sordariomycetes</taxon>
        <taxon>Hypocreomycetidae</taxon>
        <taxon>Glomerellales</taxon>
        <taxon>Glomerellaceae</taxon>
        <taxon>Colletotrichum</taxon>
        <taxon>Colletotrichum graminicola species complex</taxon>
    </lineage>
</organism>
<name>A0AAD9H9U5_9PEZI</name>
<gene>
    <name evidence="2" type="ORF">LX32DRAFT_119072</name>
</gene>
<dbReference type="Proteomes" id="UP001232148">
    <property type="component" value="Unassembled WGS sequence"/>
</dbReference>
<feature type="region of interest" description="Disordered" evidence="1">
    <location>
        <begin position="1"/>
        <end position="22"/>
    </location>
</feature>
<comment type="caution">
    <text evidence="2">The sequence shown here is derived from an EMBL/GenBank/DDBJ whole genome shotgun (WGS) entry which is preliminary data.</text>
</comment>
<reference evidence="2" key="1">
    <citation type="submission" date="2021-06" db="EMBL/GenBank/DDBJ databases">
        <title>Comparative genomics, transcriptomics and evolutionary studies reveal genomic signatures of adaptation to plant cell wall in hemibiotrophic fungi.</title>
        <authorList>
            <consortium name="DOE Joint Genome Institute"/>
            <person name="Baroncelli R."/>
            <person name="Diaz J.F."/>
            <person name="Benocci T."/>
            <person name="Peng M."/>
            <person name="Battaglia E."/>
            <person name="Haridas S."/>
            <person name="Andreopoulos W."/>
            <person name="Labutti K."/>
            <person name="Pangilinan J."/>
            <person name="Floch G.L."/>
            <person name="Makela M.R."/>
            <person name="Henrissat B."/>
            <person name="Grigoriev I.V."/>
            <person name="Crouch J.A."/>
            <person name="De Vries R.P."/>
            <person name="Sukno S.A."/>
            <person name="Thon M.R."/>
        </authorList>
    </citation>
    <scope>NUCLEOTIDE SEQUENCE</scope>
    <source>
        <strain evidence="2">MAFF235873</strain>
    </source>
</reference>
<dbReference type="EMBL" id="MU842977">
    <property type="protein sequence ID" value="KAK2024037.1"/>
    <property type="molecule type" value="Genomic_DNA"/>
</dbReference>
<protein>
    <submittedName>
        <fullName evidence="2">Uncharacterized protein</fullName>
    </submittedName>
</protein>